<comment type="similarity">
    <text evidence="5">Belongs to the Fanconi anemia protein FANCD2 family.</text>
</comment>
<dbReference type="GO" id="GO:0005634">
    <property type="term" value="C:nucleus"/>
    <property type="evidence" value="ECO:0007669"/>
    <property type="project" value="UniProtKB-SubCell"/>
</dbReference>
<dbReference type="GO" id="GO:0031573">
    <property type="term" value="P:mitotic intra-S DNA damage checkpoint signaling"/>
    <property type="evidence" value="ECO:0007669"/>
    <property type="project" value="TreeGrafter"/>
</dbReference>
<protein>
    <recommendedName>
        <fullName evidence="8">Fanconi anemia group D2 protein</fullName>
    </recommendedName>
</protein>
<feature type="region of interest" description="Disordered" evidence="6">
    <location>
        <begin position="765"/>
        <end position="806"/>
    </location>
</feature>
<accession>M8CCQ0</accession>
<feature type="compositionally biased region" description="Basic and acidic residues" evidence="6">
    <location>
        <begin position="796"/>
        <end position="806"/>
    </location>
</feature>
<feature type="region of interest" description="Disordered" evidence="6">
    <location>
        <begin position="1355"/>
        <end position="1400"/>
    </location>
</feature>
<dbReference type="GO" id="GO:0000793">
    <property type="term" value="C:condensed chromosome"/>
    <property type="evidence" value="ECO:0007669"/>
    <property type="project" value="TreeGrafter"/>
</dbReference>
<evidence type="ECO:0000256" key="4">
    <source>
        <dbReference type="ARBA" id="ARBA00023242"/>
    </source>
</evidence>
<proteinExistence type="inferred from homology"/>
<evidence type="ECO:0008006" key="8">
    <source>
        <dbReference type="Google" id="ProtNLM"/>
    </source>
</evidence>
<evidence type="ECO:0000256" key="1">
    <source>
        <dbReference type="ARBA" id="ARBA00004123"/>
    </source>
</evidence>
<feature type="compositionally biased region" description="Low complexity" evidence="6">
    <location>
        <begin position="976"/>
        <end position="986"/>
    </location>
</feature>
<evidence type="ECO:0000313" key="7">
    <source>
        <dbReference type="EnsemblPlants" id="EMT32169"/>
    </source>
</evidence>
<evidence type="ECO:0000256" key="5">
    <source>
        <dbReference type="ARBA" id="ARBA00093456"/>
    </source>
</evidence>
<dbReference type="PANTHER" id="PTHR32086:SF0">
    <property type="entry name" value="FANCONI ANEMIA GROUP D2 PROTEIN"/>
    <property type="match status" value="1"/>
</dbReference>
<comment type="subcellular location">
    <subcellularLocation>
        <location evidence="1">Nucleus</location>
    </subcellularLocation>
</comment>
<feature type="compositionally biased region" description="Acidic residues" evidence="6">
    <location>
        <begin position="1358"/>
        <end position="1400"/>
    </location>
</feature>
<dbReference type="SUPFAM" id="SSF48371">
    <property type="entry name" value="ARM repeat"/>
    <property type="match status" value="1"/>
</dbReference>
<reference evidence="7" key="1">
    <citation type="submission" date="2015-06" db="UniProtKB">
        <authorList>
            <consortium name="EnsemblPlants"/>
        </authorList>
    </citation>
    <scope>IDENTIFICATION</scope>
</reference>
<dbReference type="GO" id="GO:0036297">
    <property type="term" value="P:interstrand cross-link repair"/>
    <property type="evidence" value="ECO:0007669"/>
    <property type="project" value="TreeGrafter"/>
</dbReference>
<dbReference type="InterPro" id="IPR029448">
    <property type="entry name" value="FANCD2"/>
</dbReference>
<feature type="compositionally biased region" description="Pro residues" evidence="6">
    <location>
        <begin position="14"/>
        <end position="36"/>
    </location>
</feature>
<feature type="region of interest" description="Disordered" evidence="6">
    <location>
        <begin position="1"/>
        <end position="37"/>
    </location>
</feature>
<feature type="region of interest" description="Disordered" evidence="6">
    <location>
        <begin position="827"/>
        <end position="853"/>
    </location>
</feature>
<evidence type="ECO:0000256" key="6">
    <source>
        <dbReference type="SAM" id="MobiDB-lite"/>
    </source>
</evidence>
<sequence length="1400" mass="154511">MVFLQRSNPRKRPPPAPTAPGPPPPPSATPSAPTPAEPSVVDAAAALLADAGCTLLVPPHLPPSLPSAPTFVPRLTRALAADPAADLPARLLAGLAAFAESPTRLRQLLLPTSPRSLSLARVLLSVPALQPGLLGLLLDKLPEHFYDDALDGVPLQDDVGRLIVAQFRWLDFLVDADTFVTKLVEVLSVAPPRLKKEIIGSIPEIVGDQSHAAVVSALEKLLQEDSQVVVAVLDTLSNLNLDALLQEQAVTVAISCIRTIHADQMPHLLRFLLLSATPANVGRIISQIREQLKFVGVVDPRAARSKKLKGKASATSTDGAILDALRSGLRFKNMLCEAFLKELKLVDHARDHKVIDVWLIMLIYANGGALQKSAEKILKSKILQGYIRETLFHQCIHGNTEIVKDNFMSYLSVSDYLLACKEDKAREFATYLFTALFEEFSDTFSRQELVGSLITHIGSGVSYEVSSALDIMISLTSNNSEELIPIASHITGILDYLESFHEDNLRKVYEIFCQLALAAGFNTSSGGSSVANELLMVVRKQVSNPDMKYKRMGIIGALRIVSAIADANAAVNYSSSQQPNCEEALGLLNMTVNSCKFVTLPLILLYDELSALFESNVLHSAIIEWVGEHVAEFDTLFLADLEDGQLSEKYLCESIEGELWMNLDGNISPVCVNILPLVSTSQQRSQACLQILPSQFLLLTTLNAFSTQVAARVDNVSQRVRDETAVKLLKRLRNLILLEILLNTLLKIYPLSLPELRYLGNYSGSTSSSKFNTGKKIEEDNMEGPSSNKRQKGRKDKAASDKLNSDEKLKQSTILDAFKRAGVTITQETKKASSRPLPSGMTSKDVESEANNPGELGHIDLMAAPVQLDMQRFKFRTLHVNCLSLLKYSEFQDSTYPYHESELPLYLYLLRDLNNKLDHVNPSSKPFFNNSQAKSTRAHCQKSTEDLLSKIQPLFSSLRKHLDGSVSMMKDRSDSSPDNWSSHSDSAGNPHIPYVMVSKSSIATSVFKEVLGCYRKLLGTPDLLNQANMSALKELLQTFQPTENFDDDLSEFRPPLVPSNVDYLYCGAFKMFEAIMDAVCLFSHILASDVLITMQSILNSIIVLLEKSGESNGKNMHGGCSKEIIPFVKKQLGLSAHKLLTSDFPNEDTENGWQSKVASLKSKSTTQELSHGFPTLCSSTFHSWCRVLHEENLGNFNKMIKQALKTTSQSGVAVENVMDEIVKSVNVFVSLTNICKIHEKVAMHAMAVKYGGRFIDAFLKAFNFLETQFGQHGGDIVKMIKELQKATRIIQTICAEAKGYKRTMITSKIPATKRSMERFLFQVKALLEHCSNVERCWIGNLKHKDLHGHVVSSQVYGDVDDDPNDAEQEQMETDPETPADENDNIVGDDETENEATPLED</sequence>
<keyword evidence="2" id="KW-1017">Isopeptide bond</keyword>
<dbReference type="InterPro" id="IPR016024">
    <property type="entry name" value="ARM-type_fold"/>
</dbReference>
<evidence type="ECO:0000256" key="3">
    <source>
        <dbReference type="ARBA" id="ARBA00022843"/>
    </source>
</evidence>
<feature type="region of interest" description="Disordered" evidence="6">
    <location>
        <begin position="966"/>
        <end position="986"/>
    </location>
</feature>
<dbReference type="Pfam" id="PF14631">
    <property type="entry name" value="FancD2"/>
    <property type="match status" value="2"/>
</dbReference>
<keyword evidence="3" id="KW-0832">Ubl conjugation</keyword>
<dbReference type="GO" id="GO:0070182">
    <property type="term" value="F:DNA polymerase binding"/>
    <property type="evidence" value="ECO:0007669"/>
    <property type="project" value="TreeGrafter"/>
</dbReference>
<dbReference type="PANTHER" id="PTHR32086">
    <property type="entry name" value="FANCONI ANEMIA GROUP D2 PROTEIN"/>
    <property type="match status" value="1"/>
</dbReference>
<organism evidence="7">
    <name type="scientific">Aegilops tauschii</name>
    <name type="common">Tausch's goatgrass</name>
    <name type="synonym">Aegilops squarrosa</name>
    <dbReference type="NCBI Taxonomy" id="37682"/>
    <lineage>
        <taxon>Eukaryota</taxon>
        <taxon>Viridiplantae</taxon>
        <taxon>Streptophyta</taxon>
        <taxon>Embryophyta</taxon>
        <taxon>Tracheophyta</taxon>
        <taxon>Spermatophyta</taxon>
        <taxon>Magnoliopsida</taxon>
        <taxon>Liliopsida</taxon>
        <taxon>Poales</taxon>
        <taxon>Poaceae</taxon>
        <taxon>BOP clade</taxon>
        <taxon>Pooideae</taxon>
        <taxon>Triticodae</taxon>
        <taxon>Triticeae</taxon>
        <taxon>Triticinae</taxon>
        <taxon>Aegilops</taxon>
    </lineage>
</organism>
<keyword evidence="4" id="KW-0539">Nucleus</keyword>
<evidence type="ECO:0000256" key="2">
    <source>
        <dbReference type="ARBA" id="ARBA00022499"/>
    </source>
</evidence>
<dbReference type="EnsemblPlants" id="EMT32169">
    <property type="protein sequence ID" value="EMT32169"/>
    <property type="gene ID" value="F775_01420"/>
</dbReference>
<dbReference type="GO" id="GO:1990918">
    <property type="term" value="P:double-strand break repair involved in meiotic recombination"/>
    <property type="evidence" value="ECO:0007669"/>
    <property type="project" value="TreeGrafter"/>
</dbReference>
<name>M8CCQ0_AEGTA</name>
<dbReference type="GO" id="GO:0007129">
    <property type="term" value="P:homologous chromosome pairing at meiosis"/>
    <property type="evidence" value="ECO:0007669"/>
    <property type="project" value="TreeGrafter"/>
</dbReference>